<dbReference type="InterPro" id="IPR036249">
    <property type="entry name" value="Thioredoxin-like_sf"/>
</dbReference>
<comment type="caution">
    <text evidence="7">The sequence shown here is derived from an EMBL/GenBank/DDBJ whole genome shotgun (WGS) entry which is preliminary data.</text>
</comment>
<name>A0A2S6NLC6_RHOGL</name>
<dbReference type="PANTHER" id="PTHR13887:SF14">
    <property type="entry name" value="DISULFIDE BOND FORMATION PROTEIN D"/>
    <property type="match status" value="1"/>
</dbReference>
<accession>A0A2S6NLC6</accession>
<keyword evidence="3" id="KW-1015">Disulfide bond</keyword>
<reference evidence="7 8" key="1">
    <citation type="journal article" date="2018" name="Arch. Microbiol.">
        <title>New insights into the metabolic potential of the phototrophic purple bacterium Rhodopila globiformis DSM 161(T) from its draft genome sequence and evidence for a vanadium-dependent nitrogenase.</title>
        <authorList>
            <person name="Imhoff J.F."/>
            <person name="Rahn T."/>
            <person name="Kunzel S."/>
            <person name="Neulinger S.C."/>
        </authorList>
    </citation>
    <scope>NUCLEOTIDE SEQUENCE [LARGE SCALE GENOMIC DNA]</scope>
    <source>
        <strain evidence="7 8">DSM 161</strain>
    </source>
</reference>
<dbReference type="PANTHER" id="PTHR13887">
    <property type="entry name" value="GLUTATHIONE S-TRANSFERASE KAPPA"/>
    <property type="match status" value="1"/>
</dbReference>
<sequence length="275" mass="29933">MTPAAARHVPVRLEDRYGQRFFVISAFEPPRVCFVAVPEQCRPSDDRGHEWRQTVKQSVPRYGSIAAAIVVLAVIGGTLAYHYGPRLLGGPPVPVTQISPALAQQVVSDPNLPTAGNPAGAMTVVEFFDYRCPACRMMQPRLESLTAKDNRVRVVFKEWPIMGGISVTAARWALAAQWQGKYLPAHDALMALPASMNEPMMRTALAQAGIDMPRLARDLAAHERDIEAQLRQNQGDARRLGFPGTPSLVIGAATAPGALSEAQLQTLVNQANRHD</sequence>
<keyword evidence="8" id="KW-1185">Reference proteome</keyword>
<evidence type="ECO:0000256" key="5">
    <source>
        <dbReference type="SAM" id="Phobius"/>
    </source>
</evidence>
<evidence type="ECO:0000256" key="4">
    <source>
        <dbReference type="ARBA" id="ARBA00023284"/>
    </source>
</evidence>
<dbReference type="CDD" id="cd03023">
    <property type="entry name" value="DsbA_Com1_like"/>
    <property type="match status" value="1"/>
</dbReference>
<keyword evidence="5" id="KW-0812">Transmembrane</keyword>
<keyword evidence="2" id="KW-0560">Oxidoreductase</keyword>
<proteinExistence type="predicted"/>
<dbReference type="InterPro" id="IPR001853">
    <property type="entry name" value="DSBA-like_thioredoxin_dom"/>
</dbReference>
<dbReference type="AlphaFoldDB" id="A0A2S6NLC6"/>
<evidence type="ECO:0000256" key="2">
    <source>
        <dbReference type="ARBA" id="ARBA00023002"/>
    </source>
</evidence>
<dbReference type="Gene3D" id="3.40.30.10">
    <property type="entry name" value="Glutaredoxin"/>
    <property type="match status" value="1"/>
</dbReference>
<dbReference type="PROSITE" id="PS51352">
    <property type="entry name" value="THIOREDOXIN_2"/>
    <property type="match status" value="1"/>
</dbReference>
<organism evidence="7 8">
    <name type="scientific">Rhodopila globiformis</name>
    <name type="common">Rhodopseudomonas globiformis</name>
    <dbReference type="NCBI Taxonomy" id="1071"/>
    <lineage>
        <taxon>Bacteria</taxon>
        <taxon>Pseudomonadati</taxon>
        <taxon>Pseudomonadota</taxon>
        <taxon>Alphaproteobacteria</taxon>
        <taxon>Acetobacterales</taxon>
        <taxon>Acetobacteraceae</taxon>
        <taxon>Rhodopila</taxon>
    </lineage>
</organism>
<dbReference type="GO" id="GO:0016491">
    <property type="term" value="F:oxidoreductase activity"/>
    <property type="evidence" value="ECO:0007669"/>
    <property type="project" value="UniProtKB-KW"/>
</dbReference>
<keyword evidence="5" id="KW-0472">Membrane</keyword>
<dbReference type="SUPFAM" id="SSF52833">
    <property type="entry name" value="Thioredoxin-like"/>
    <property type="match status" value="1"/>
</dbReference>
<dbReference type="InterPro" id="IPR013766">
    <property type="entry name" value="Thioredoxin_domain"/>
</dbReference>
<dbReference type="EMBL" id="NHRY01000062">
    <property type="protein sequence ID" value="PPQ36111.1"/>
    <property type="molecule type" value="Genomic_DNA"/>
</dbReference>
<gene>
    <name evidence="7" type="ORF">CCS01_05815</name>
</gene>
<keyword evidence="5" id="KW-1133">Transmembrane helix</keyword>
<evidence type="ECO:0000256" key="1">
    <source>
        <dbReference type="ARBA" id="ARBA00022729"/>
    </source>
</evidence>
<evidence type="ECO:0000259" key="6">
    <source>
        <dbReference type="PROSITE" id="PS51352"/>
    </source>
</evidence>
<dbReference type="Proteomes" id="UP000239724">
    <property type="component" value="Unassembled WGS sequence"/>
</dbReference>
<evidence type="ECO:0000313" key="8">
    <source>
        <dbReference type="Proteomes" id="UP000239724"/>
    </source>
</evidence>
<evidence type="ECO:0000313" key="7">
    <source>
        <dbReference type="EMBL" id="PPQ36111.1"/>
    </source>
</evidence>
<dbReference type="Pfam" id="PF01323">
    <property type="entry name" value="DSBA"/>
    <property type="match status" value="1"/>
</dbReference>
<feature type="domain" description="Thioredoxin" evidence="6">
    <location>
        <begin position="87"/>
        <end position="273"/>
    </location>
</feature>
<keyword evidence="1" id="KW-0732">Signal</keyword>
<keyword evidence="4" id="KW-0676">Redox-active center</keyword>
<protein>
    <recommendedName>
        <fullName evidence="6">Thioredoxin domain-containing protein</fullName>
    </recommendedName>
</protein>
<feature type="transmembrane region" description="Helical" evidence="5">
    <location>
        <begin position="62"/>
        <end position="83"/>
    </location>
</feature>
<evidence type="ECO:0000256" key="3">
    <source>
        <dbReference type="ARBA" id="ARBA00023157"/>
    </source>
</evidence>